<dbReference type="Gene3D" id="1.10.10.60">
    <property type="entry name" value="Homeodomain-like"/>
    <property type="match status" value="1"/>
</dbReference>
<feature type="domain" description="Sigma-54 factor interaction" evidence="8">
    <location>
        <begin position="285"/>
        <end position="515"/>
    </location>
</feature>
<dbReference type="GO" id="GO:0005524">
    <property type="term" value="F:ATP binding"/>
    <property type="evidence" value="ECO:0007669"/>
    <property type="project" value="UniProtKB-KW"/>
</dbReference>
<dbReference type="InterPro" id="IPR003593">
    <property type="entry name" value="AAA+_ATPase"/>
</dbReference>
<dbReference type="SUPFAM" id="SSF46689">
    <property type="entry name" value="Homeodomain-like"/>
    <property type="match status" value="1"/>
</dbReference>
<keyword evidence="1" id="KW-0547">Nucleotide-binding</keyword>
<name>A0AA45WTF5_9CLOT</name>
<evidence type="ECO:0000256" key="6">
    <source>
        <dbReference type="ARBA" id="ARBA00023163"/>
    </source>
</evidence>
<dbReference type="InterPro" id="IPR025662">
    <property type="entry name" value="Sigma_54_int_dom_ATP-bd_1"/>
</dbReference>
<dbReference type="GO" id="GO:0006355">
    <property type="term" value="P:regulation of DNA-templated transcription"/>
    <property type="evidence" value="ECO:0007669"/>
    <property type="project" value="InterPro"/>
</dbReference>
<evidence type="ECO:0000259" key="8">
    <source>
        <dbReference type="PROSITE" id="PS50045"/>
    </source>
</evidence>
<dbReference type="SMART" id="SM00382">
    <property type="entry name" value="AAA"/>
    <property type="match status" value="1"/>
</dbReference>
<dbReference type="InterPro" id="IPR027417">
    <property type="entry name" value="P-loop_NTPase"/>
</dbReference>
<dbReference type="PROSITE" id="PS00688">
    <property type="entry name" value="SIGMA54_INTERACT_3"/>
    <property type="match status" value="1"/>
</dbReference>
<accession>A0AA45WTF5</accession>
<evidence type="ECO:0000256" key="3">
    <source>
        <dbReference type="ARBA" id="ARBA00022840"/>
    </source>
</evidence>
<dbReference type="InterPro" id="IPR025943">
    <property type="entry name" value="Sigma_54_int_dom_ATP-bd_2"/>
</dbReference>
<sequence>MPNLTEIRETTQQVAEAISLAVGLETEIVDHELTIVGGTGPYVDRLGGKEELGKLESNFLYARVLREGKTVFVKEALSDLTYDPLTRLGKRQELAEICTPIISGGKIIGVIGLVAFTREQHQHLLIEKEKLKLFVERMADLLGAKASERIMIMEMQRTREEMATILETIHEGMLAVDDRGMVEYCNANAALLLKINREELIGSHLAALMPGTPALEVLKSGEGYTEQEEILKNGNRNLHFIVTVKPIVDQDHIRGLVVSFRDIVEARKLVYNLSEMSITYTFEDIIGDSERMHRAKNRARQVAKGNSTVLITGESGTGKELFARAIHYASSRCHGPFITVNCGAIPETLLESELFGYEKGAFTGARDKGKVGKFELADTGTIFLDEIGDMPLHLQVKLLHVLQNRRFERVGGNKTIQVDVRVITATNRNLEEMMRDKMFREDLYYRISVIPLVLPALRERKEDILPLARYFLQKYNGFMNKKIQGFSDDVQQLFTGYQWPGNVRELENAVEYGVNMTFGGAVEMDAVPPKLQHLLVEPGQMLRYSSLQEQLKNIEKEILLSKIREHGSTHESKLIIAKELGVSRATLYRKLSEYRIS</sequence>
<dbReference type="Gene3D" id="1.10.8.60">
    <property type="match status" value="1"/>
</dbReference>
<dbReference type="InterPro" id="IPR035965">
    <property type="entry name" value="PAS-like_dom_sf"/>
</dbReference>
<dbReference type="PANTHER" id="PTHR32071:SF57">
    <property type="entry name" value="C4-DICARBOXYLATE TRANSPORT TRANSCRIPTIONAL REGULATORY PROTEIN DCTD"/>
    <property type="match status" value="1"/>
</dbReference>
<dbReference type="CDD" id="cd00009">
    <property type="entry name" value="AAA"/>
    <property type="match status" value="1"/>
</dbReference>
<reference evidence="10" key="1">
    <citation type="submission" date="2017-05" db="EMBL/GenBank/DDBJ databases">
        <authorList>
            <person name="Varghese N."/>
            <person name="Submissions S."/>
        </authorList>
    </citation>
    <scope>NUCLEOTIDE SEQUENCE</scope>
    <source>
        <strain evidence="10">Su22</strain>
    </source>
</reference>
<keyword evidence="4" id="KW-0805">Transcription regulation</keyword>
<dbReference type="SMART" id="SM00091">
    <property type="entry name" value="PAS"/>
    <property type="match status" value="1"/>
</dbReference>
<dbReference type="RefSeq" id="WP_283407920.1">
    <property type="nucleotide sequence ID" value="NZ_FXUF01000002.1"/>
</dbReference>
<keyword evidence="6" id="KW-0804">Transcription</keyword>
<dbReference type="InterPro" id="IPR002078">
    <property type="entry name" value="Sigma_54_int"/>
</dbReference>
<keyword evidence="3" id="KW-0067">ATP-binding</keyword>
<dbReference type="FunFam" id="3.40.50.300:FF:000006">
    <property type="entry name" value="DNA-binding transcriptional regulator NtrC"/>
    <property type="match status" value="1"/>
</dbReference>
<dbReference type="PROSITE" id="PS00676">
    <property type="entry name" value="SIGMA54_INTERACT_2"/>
    <property type="match status" value="1"/>
</dbReference>
<dbReference type="SUPFAM" id="SSF55785">
    <property type="entry name" value="PYP-like sensor domain (PAS domain)"/>
    <property type="match status" value="1"/>
</dbReference>
<dbReference type="InterPro" id="IPR058031">
    <property type="entry name" value="AAA_lid_NorR"/>
</dbReference>
<dbReference type="SUPFAM" id="SSF55781">
    <property type="entry name" value="GAF domain-like"/>
    <property type="match status" value="1"/>
</dbReference>
<dbReference type="Pfam" id="PF18024">
    <property type="entry name" value="HTH_50"/>
    <property type="match status" value="1"/>
</dbReference>
<evidence type="ECO:0000313" key="10">
    <source>
        <dbReference type="EMBL" id="SMP42667.1"/>
    </source>
</evidence>
<dbReference type="Proteomes" id="UP001158066">
    <property type="component" value="Unassembled WGS sequence"/>
</dbReference>
<dbReference type="Pfam" id="PF13185">
    <property type="entry name" value="GAF_2"/>
    <property type="match status" value="1"/>
</dbReference>
<dbReference type="Gene3D" id="3.30.450.20">
    <property type="entry name" value="PAS domain"/>
    <property type="match status" value="1"/>
</dbReference>
<evidence type="ECO:0000313" key="11">
    <source>
        <dbReference type="Proteomes" id="UP001158066"/>
    </source>
</evidence>
<dbReference type="PANTHER" id="PTHR32071">
    <property type="entry name" value="TRANSCRIPTIONAL REGULATORY PROTEIN"/>
    <property type="match status" value="1"/>
</dbReference>
<dbReference type="Gene3D" id="3.40.50.300">
    <property type="entry name" value="P-loop containing nucleotide triphosphate hydrolases"/>
    <property type="match status" value="1"/>
</dbReference>
<evidence type="ECO:0000256" key="4">
    <source>
        <dbReference type="ARBA" id="ARBA00023015"/>
    </source>
</evidence>
<dbReference type="InterPro" id="IPR029016">
    <property type="entry name" value="GAF-like_dom_sf"/>
</dbReference>
<organism evidence="10 11">
    <name type="scientific">Anoxynatronum buryatiense</name>
    <dbReference type="NCBI Taxonomy" id="489973"/>
    <lineage>
        <taxon>Bacteria</taxon>
        <taxon>Bacillati</taxon>
        <taxon>Bacillota</taxon>
        <taxon>Clostridia</taxon>
        <taxon>Eubacteriales</taxon>
        <taxon>Clostridiaceae</taxon>
        <taxon>Anoxynatronum</taxon>
    </lineage>
</organism>
<evidence type="ECO:0000256" key="1">
    <source>
        <dbReference type="ARBA" id="ARBA00022741"/>
    </source>
</evidence>
<dbReference type="InterPro" id="IPR000014">
    <property type="entry name" value="PAS"/>
</dbReference>
<dbReference type="CDD" id="cd00130">
    <property type="entry name" value="PAS"/>
    <property type="match status" value="1"/>
</dbReference>
<comment type="caution">
    <text evidence="10">The sequence shown here is derived from an EMBL/GenBank/DDBJ whole genome shotgun (WGS) entry which is preliminary data.</text>
</comment>
<dbReference type="EMBL" id="FXUF01000002">
    <property type="protein sequence ID" value="SMP42667.1"/>
    <property type="molecule type" value="Genomic_DNA"/>
</dbReference>
<dbReference type="InterPro" id="IPR009057">
    <property type="entry name" value="Homeodomain-like_sf"/>
</dbReference>
<dbReference type="PROSITE" id="PS50045">
    <property type="entry name" value="SIGMA54_INTERACT_4"/>
    <property type="match status" value="1"/>
</dbReference>
<dbReference type="SUPFAM" id="SSF52540">
    <property type="entry name" value="P-loop containing nucleoside triphosphate hydrolases"/>
    <property type="match status" value="1"/>
</dbReference>
<evidence type="ECO:0000256" key="2">
    <source>
        <dbReference type="ARBA" id="ARBA00022797"/>
    </source>
</evidence>
<dbReference type="AlphaFoldDB" id="A0AA45WTF5"/>
<keyword evidence="2" id="KW-0058">Aromatic hydrocarbons catabolism</keyword>
<dbReference type="InterPro" id="IPR013767">
    <property type="entry name" value="PAS_fold"/>
</dbReference>
<evidence type="ECO:0000259" key="9">
    <source>
        <dbReference type="PROSITE" id="PS50112"/>
    </source>
</evidence>
<dbReference type="Gene3D" id="3.30.450.40">
    <property type="match status" value="1"/>
</dbReference>
<dbReference type="PROSITE" id="PS00675">
    <property type="entry name" value="SIGMA54_INTERACT_1"/>
    <property type="match status" value="1"/>
</dbReference>
<dbReference type="GO" id="GO:0003677">
    <property type="term" value="F:DNA binding"/>
    <property type="evidence" value="ECO:0007669"/>
    <property type="project" value="UniProtKB-KW"/>
</dbReference>
<keyword evidence="11" id="KW-1185">Reference proteome</keyword>
<dbReference type="Pfam" id="PF25601">
    <property type="entry name" value="AAA_lid_14"/>
    <property type="match status" value="1"/>
</dbReference>
<feature type="domain" description="PAS" evidence="9">
    <location>
        <begin position="158"/>
        <end position="202"/>
    </location>
</feature>
<gene>
    <name evidence="10" type="ORF">SAMN06296020_1022</name>
</gene>
<protein>
    <recommendedName>
        <fullName evidence="7">HTH-type transcriptional regulatory protein TyrR</fullName>
    </recommendedName>
</protein>
<dbReference type="PROSITE" id="PS50112">
    <property type="entry name" value="PAS"/>
    <property type="match status" value="1"/>
</dbReference>
<dbReference type="Pfam" id="PF00158">
    <property type="entry name" value="Sigma54_activat"/>
    <property type="match status" value="1"/>
</dbReference>
<dbReference type="InterPro" id="IPR003018">
    <property type="entry name" value="GAF"/>
</dbReference>
<proteinExistence type="predicted"/>
<dbReference type="InterPro" id="IPR025944">
    <property type="entry name" value="Sigma_54_int_dom_CS"/>
</dbReference>
<keyword evidence="5" id="KW-0238">DNA-binding</keyword>
<evidence type="ECO:0000256" key="7">
    <source>
        <dbReference type="ARBA" id="ARBA00029500"/>
    </source>
</evidence>
<dbReference type="InterPro" id="IPR030828">
    <property type="entry name" value="HTH_TyrR"/>
</dbReference>
<dbReference type="Pfam" id="PF00989">
    <property type="entry name" value="PAS"/>
    <property type="match status" value="1"/>
</dbReference>
<evidence type="ECO:0000256" key="5">
    <source>
        <dbReference type="ARBA" id="ARBA00023125"/>
    </source>
</evidence>